<dbReference type="EMBL" id="ML975255">
    <property type="protein sequence ID" value="KAF1838142.1"/>
    <property type="molecule type" value="Genomic_DNA"/>
</dbReference>
<keyword evidence="1" id="KW-0732">Signal</keyword>
<evidence type="ECO:0008006" key="4">
    <source>
        <dbReference type="Google" id="ProtNLM"/>
    </source>
</evidence>
<organism evidence="2 3">
    <name type="scientific">Decorospora gaudefroyi</name>
    <dbReference type="NCBI Taxonomy" id="184978"/>
    <lineage>
        <taxon>Eukaryota</taxon>
        <taxon>Fungi</taxon>
        <taxon>Dikarya</taxon>
        <taxon>Ascomycota</taxon>
        <taxon>Pezizomycotina</taxon>
        <taxon>Dothideomycetes</taxon>
        <taxon>Pleosporomycetidae</taxon>
        <taxon>Pleosporales</taxon>
        <taxon>Pleosporineae</taxon>
        <taxon>Pleosporaceae</taxon>
        <taxon>Decorospora</taxon>
    </lineage>
</organism>
<sequence length="128" mass="14124">MPPTCAIAILVAFSIWIPLPAVACIRLTLLTPHHPGAEDEPFTVHKNTRLMFCFRVAAAPWKRRCGECGERLRALFPGLQHPSVSAATRFLFSSRLSWTCLAEMALFSATNQPQWISQTGSLIAVTVC</sequence>
<feature type="chain" id="PRO_5025598707" description="Secreted protein" evidence="1">
    <location>
        <begin position="25"/>
        <end position="128"/>
    </location>
</feature>
<dbReference type="AlphaFoldDB" id="A0A6A5KQ76"/>
<reference evidence="2" key="1">
    <citation type="submission" date="2020-01" db="EMBL/GenBank/DDBJ databases">
        <authorList>
            <consortium name="DOE Joint Genome Institute"/>
            <person name="Haridas S."/>
            <person name="Albert R."/>
            <person name="Binder M."/>
            <person name="Bloem J."/>
            <person name="Labutti K."/>
            <person name="Salamov A."/>
            <person name="Andreopoulos B."/>
            <person name="Baker S.E."/>
            <person name="Barry K."/>
            <person name="Bills G."/>
            <person name="Bluhm B.H."/>
            <person name="Cannon C."/>
            <person name="Castanera R."/>
            <person name="Culley D.E."/>
            <person name="Daum C."/>
            <person name="Ezra D."/>
            <person name="Gonzalez J.B."/>
            <person name="Henrissat B."/>
            <person name="Kuo A."/>
            <person name="Liang C."/>
            <person name="Lipzen A."/>
            <person name="Lutzoni F."/>
            <person name="Magnuson J."/>
            <person name="Mondo S."/>
            <person name="Nolan M."/>
            <person name="Ohm R."/>
            <person name="Pangilinan J."/>
            <person name="Park H.-J."/>
            <person name="Ramirez L."/>
            <person name="Alfaro M."/>
            <person name="Sun H."/>
            <person name="Tritt A."/>
            <person name="Yoshinaga Y."/>
            <person name="Zwiers L.-H."/>
            <person name="Turgeon B.G."/>
            <person name="Goodwin S.B."/>
            <person name="Spatafora J.W."/>
            <person name="Crous P.W."/>
            <person name="Grigoriev I.V."/>
        </authorList>
    </citation>
    <scope>NUCLEOTIDE SEQUENCE</scope>
    <source>
        <strain evidence="2">P77</strain>
    </source>
</reference>
<evidence type="ECO:0000256" key="1">
    <source>
        <dbReference type="SAM" id="SignalP"/>
    </source>
</evidence>
<accession>A0A6A5KQ76</accession>
<dbReference type="Proteomes" id="UP000800040">
    <property type="component" value="Unassembled WGS sequence"/>
</dbReference>
<proteinExistence type="predicted"/>
<gene>
    <name evidence="2" type="ORF">BDW02DRAFT_54008</name>
</gene>
<name>A0A6A5KQ76_9PLEO</name>
<keyword evidence="3" id="KW-1185">Reference proteome</keyword>
<evidence type="ECO:0000313" key="3">
    <source>
        <dbReference type="Proteomes" id="UP000800040"/>
    </source>
</evidence>
<feature type="signal peptide" evidence="1">
    <location>
        <begin position="1"/>
        <end position="24"/>
    </location>
</feature>
<evidence type="ECO:0000313" key="2">
    <source>
        <dbReference type="EMBL" id="KAF1838142.1"/>
    </source>
</evidence>
<protein>
    <recommendedName>
        <fullName evidence="4">Secreted protein</fullName>
    </recommendedName>
</protein>